<accession>A0A9P8VCU9</accession>
<evidence type="ECO:0000256" key="1">
    <source>
        <dbReference type="SAM" id="MobiDB-lite"/>
    </source>
</evidence>
<feature type="signal peptide" evidence="2">
    <location>
        <begin position="1"/>
        <end position="20"/>
    </location>
</feature>
<evidence type="ECO:0000313" key="4">
    <source>
        <dbReference type="Proteomes" id="UP000770015"/>
    </source>
</evidence>
<dbReference type="EMBL" id="JAGSXJ010000008">
    <property type="protein sequence ID" value="KAH6689128.1"/>
    <property type="molecule type" value="Genomic_DNA"/>
</dbReference>
<dbReference type="Proteomes" id="UP000770015">
    <property type="component" value="Unassembled WGS sequence"/>
</dbReference>
<dbReference type="AlphaFoldDB" id="A0A9P8VCU9"/>
<feature type="region of interest" description="Disordered" evidence="1">
    <location>
        <begin position="74"/>
        <end position="95"/>
    </location>
</feature>
<proteinExistence type="predicted"/>
<organism evidence="3 4">
    <name type="scientific">Plectosphaerella plurivora</name>
    <dbReference type="NCBI Taxonomy" id="936078"/>
    <lineage>
        <taxon>Eukaryota</taxon>
        <taxon>Fungi</taxon>
        <taxon>Dikarya</taxon>
        <taxon>Ascomycota</taxon>
        <taxon>Pezizomycotina</taxon>
        <taxon>Sordariomycetes</taxon>
        <taxon>Hypocreomycetidae</taxon>
        <taxon>Glomerellales</taxon>
        <taxon>Plectosphaerellaceae</taxon>
        <taxon>Plectosphaerella</taxon>
    </lineage>
</organism>
<feature type="chain" id="PRO_5040291701" description="Secreted protein" evidence="2">
    <location>
        <begin position="21"/>
        <end position="95"/>
    </location>
</feature>
<name>A0A9P8VCU9_9PEZI</name>
<reference evidence="3" key="1">
    <citation type="journal article" date="2021" name="Nat. Commun.">
        <title>Genetic determinants of endophytism in the Arabidopsis root mycobiome.</title>
        <authorList>
            <person name="Mesny F."/>
            <person name="Miyauchi S."/>
            <person name="Thiergart T."/>
            <person name="Pickel B."/>
            <person name="Atanasova L."/>
            <person name="Karlsson M."/>
            <person name="Huettel B."/>
            <person name="Barry K.W."/>
            <person name="Haridas S."/>
            <person name="Chen C."/>
            <person name="Bauer D."/>
            <person name="Andreopoulos W."/>
            <person name="Pangilinan J."/>
            <person name="LaButti K."/>
            <person name="Riley R."/>
            <person name="Lipzen A."/>
            <person name="Clum A."/>
            <person name="Drula E."/>
            <person name="Henrissat B."/>
            <person name="Kohler A."/>
            <person name="Grigoriev I.V."/>
            <person name="Martin F.M."/>
            <person name="Hacquard S."/>
        </authorList>
    </citation>
    <scope>NUCLEOTIDE SEQUENCE</scope>
    <source>
        <strain evidence="3">MPI-SDFR-AT-0117</strain>
    </source>
</reference>
<keyword evidence="2" id="KW-0732">Signal</keyword>
<protein>
    <recommendedName>
        <fullName evidence="5">Secreted protein</fullName>
    </recommendedName>
</protein>
<sequence length="95" mass="11255">MAFFALVFVVGGRQIWSGRCRDVGRRWWWLSSVRGRVTRGGFRSLGTTTRWEERMASKVGRRWRITRALVDKKTHSERVRLSESRKDQRRDGGRC</sequence>
<evidence type="ECO:0008006" key="5">
    <source>
        <dbReference type="Google" id="ProtNLM"/>
    </source>
</evidence>
<evidence type="ECO:0000256" key="2">
    <source>
        <dbReference type="SAM" id="SignalP"/>
    </source>
</evidence>
<gene>
    <name evidence="3" type="ORF">F5X68DRAFT_205028</name>
</gene>
<keyword evidence="4" id="KW-1185">Reference proteome</keyword>
<evidence type="ECO:0000313" key="3">
    <source>
        <dbReference type="EMBL" id="KAH6689128.1"/>
    </source>
</evidence>
<comment type="caution">
    <text evidence="3">The sequence shown here is derived from an EMBL/GenBank/DDBJ whole genome shotgun (WGS) entry which is preliminary data.</text>
</comment>